<evidence type="ECO:0000256" key="1">
    <source>
        <dbReference type="SAM" id="MobiDB-lite"/>
    </source>
</evidence>
<organism evidence="2 3">
    <name type="scientific">Paraburkholderia bryophila</name>
    <dbReference type="NCBI Taxonomy" id="420952"/>
    <lineage>
        <taxon>Bacteria</taxon>
        <taxon>Pseudomonadati</taxon>
        <taxon>Pseudomonadota</taxon>
        <taxon>Betaproteobacteria</taxon>
        <taxon>Burkholderiales</taxon>
        <taxon>Burkholderiaceae</taxon>
        <taxon>Paraburkholderia</taxon>
    </lineage>
</organism>
<evidence type="ECO:0000313" key="2">
    <source>
        <dbReference type="EMBL" id="NYH14028.1"/>
    </source>
</evidence>
<proteinExistence type="predicted"/>
<reference evidence="2 3" key="1">
    <citation type="submission" date="2020-07" db="EMBL/GenBank/DDBJ databases">
        <title>Exploring microbial biodiversity for novel pathways involved in the catabolism of aromatic compounds derived from lignin.</title>
        <authorList>
            <person name="Elkins J."/>
        </authorList>
    </citation>
    <scope>NUCLEOTIDE SEQUENCE [LARGE SCALE GENOMIC DNA]</scope>
    <source>
        <strain evidence="2 3">H2C3B</strain>
    </source>
</reference>
<gene>
    <name evidence="2" type="ORF">GGD41_001256</name>
</gene>
<protein>
    <submittedName>
        <fullName evidence="2">Uncharacterized protein</fullName>
    </submittedName>
</protein>
<dbReference type="Proteomes" id="UP000572540">
    <property type="component" value="Unassembled WGS sequence"/>
</dbReference>
<name>A0A7Z0AYS8_9BURK</name>
<sequence>MLMTRLGLGRPARHQIRTLQRMRVDRRPAARRQQRTAGPLPPCTRKRRQTGNGAHGIAAAAHSLQAVVHPDRGLLRAAVESRKIDDHVLVDATNLGDARWRIAQRTGLQLSETHGMFGDVRMIEQVLRDQHVHHAERQRAVRAGFQRNVLMAFFRGQRTIRIDRDQPCAPPLGLLGARPEMQVRRDRIRAPDQDDLALGEELGQHADARAVGVFQPGCAGRGADSTVQLRRAEFVEEPLGDAVALNQTHRSGVAVRQDRFRGAAGNLGQAGCGEFERLIPTDRFKTTLAFTADALHWRSQTTRMMHPLRIAADFGTQRALRRRMIGIADHLDRPTIFHGDAHRAGVRAIVGTHGAGEFSRSIHGRSVEESAEAMPDFITSIGG</sequence>
<evidence type="ECO:0000313" key="3">
    <source>
        <dbReference type="Proteomes" id="UP000572540"/>
    </source>
</evidence>
<accession>A0A7Z0AYS8</accession>
<dbReference type="EMBL" id="JACCAU010000001">
    <property type="protein sequence ID" value="NYH14028.1"/>
    <property type="molecule type" value="Genomic_DNA"/>
</dbReference>
<comment type="caution">
    <text evidence="2">The sequence shown here is derived from an EMBL/GenBank/DDBJ whole genome shotgun (WGS) entry which is preliminary data.</text>
</comment>
<feature type="region of interest" description="Disordered" evidence="1">
    <location>
        <begin position="24"/>
        <end position="55"/>
    </location>
</feature>
<dbReference type="AlphaFoldDB" id="A0A7Z0AYS8"/>